<dbReference type="Gene3D" id="3.40.50.300">
    <property type="entry name" value="P-loop containing nucleotide triphosphate hydrolases"/>
    <property type="match status" value="1"/>
</dbReference>
<dbReference type="PANTHER" id="PTHR23117">
    <property type="entry name" value="GUANYLATE KINASE-RELATED"/>
    <property type="match status" value="1"/>
</dbReference>
<dbReference type="HOGENOM" id="CLU_001715_1_2_9"/>
<evidence type="ECO:0000256" key="5">
    <source>
        <dbReference type="ARBA" id="ARBA00022679"/>
    </source>
</evidence>
<dbReference type="InterPro" id="IPR020590">
    <property type="entry name" value="Guanylate_kinase_CS"/>
</dbReference>
<evidence type="ECO:0000256" key="8">
    <source>
        <dbReference type="ARBA" id="ARBA00048594"/>
    </source>
</evidence>
<evidence type="ECO:0000256" key="7">
    <source>
        <dbReference type="ARBA" id="ARBA00030128"/>
    </source>
</evidence>
<comment type="function">
    <text evidence="1">Essential for recycling GMP and indirectly, cGMP.</text>
</comment>
<dbReference type="AlphaFoldDB" id="E0NKN9"/>
<dbReference type="STRING" id="862517.HMPREF9225_0728"/>
<evidence type="ECO:0000256" key="4">
    <source>
        <dbReference type="ARBA" id="ARBA00016296"/>
    </source>
</evidence>
<dbReference type="PANTHER" id="PTHR23117:SF13">
    <property type="entry name" value="GUANYLATE KINASE"/>
    <property type="match status" value="1"/>
</dbReference>
<dbReference type="InterPro" id="IPR008144">
    <property type="entry name" value="Guanylate_kin-like_dom"/>
</dbReference>
<evidence type="ECO:0000259" key="9">
    <source>
        <dbReference type="PROSITE" id="PS50052"/>
    </source>
</evidence>
<dbReference type="SUPFAM" id="SSF52540">
    <property type="entry name" value="P-loop containing nucleoside triphosphate hydrolases"/>
    <property type="match status" value="1"/>
</dbReference>
<dbReference type="GO" id="GO:0004385">
    <property type="term" value="F:GMP kinase activity"/>
    <property type="evidence" value="ECO:0007669"/>
    <property type="project" value="UniProtKB-EC"/>
</dbReference>
<dbReference type="EMBL" id="AEEH01000028">
    <property type="protein sequence ID" value="EFM25666.1"/>
    <property type="molecule type" value="Genomic_DNA"/>
</dbReference>
<evidence type="ECO:0000256" key="3">
    <source>
        <dbReference type="ARBA" id="ARBA00012961"/>
    </source>
</evidence>
<dbReference type="eggNOG" id="COG0194">
    <property type="taxonomic scope" value="Bacteria"/>
</dbReference>
<feature type="domain" description="Guanylate kinase-like" evidence="9">
    <location>
        <begin position="1"/>
        <end position="172"/>
    </location>
</feature>
<reference evidence="10 11" key="1">
    <citation type="submission" date="2010-07" db="EMBL/GenBank/DDBJ databases">
        <authorList>
            <person name="Muzny D."/>
            <person name="Qin X."/>
            <person name="Deng J."/>
            <person name="Jiang H."/>
            <person name="Liu Y."/>
            <person name="Qu J."/>
            <person name="Song X.-Z."/>
            <person name="Zhang L."/>
            <person name="Thornton R."/>
            <person name="Coyle M."/>
            <person name="Francisco L."/>
            <person name="Jackson L."/>
            <person name="Javaid M."/>
            <person name="Korchina V."/>
            <person name="Kovar C."/>
            <person name="Mata R."/>
            <person name="Mathew T."/>
            <person name="Ngo R."/>
            <person name="Nguyen L."/>
            <person name="Nguyen N."/>
            <person name="Okwuonu G."/>
            <person name="Ongeri F."/>
            <person name="Pham C."/>
            <person name="Simmons D."/>
            <person name="Wilczek-Boney K."/>
            <person name="Hale W."/>
            <person name="Jakkamsetti A."/>
            <person name="Pham P."/>
            <person name="Ruth R."/>
            <person name="San Lucas F."/>
            <person name="Warren J."/>
            <person name="Zhang J."/>
            <person name="Zhao Z."/>
            <person name="Zhou C."/>
            <person name="Zhu D."/>
            <person name="Lee S."/>
            <person name="Bess C."/>
            <person name="Blankenburg K."/>
            <person name="Forbes L."/>
            <person name="Fu Q."/>
            <person name="Gubbala S."/>
            <person name="Hirani K."/>
            <person name="Jayaseelan J.C."/>
            <person name="Lara F."/>
            <person name="Munidasa M."/>
            <person name="Palculict T."/>
            <person name="Patil S."/>
            <person name="Pu L.-L."/>
            <person name="Saada N."/>
            <person name="Tang L."/>
            <person name="Weissenberger G."/>
            <person name="Zhu Y."/>
            <person name="Hemphill L."/>
            <person name="Shang Y."/>
            <person name="Youmans B."/>
            <person name="Ayvaz T."/>
            <person name="Ross M."/>
            <person name="Santibanez J."/>
            <person name="Aqrawi P."/>
            <person name="Gross S."/>
            <person name="Joshi V."/>
            <person name="Fowler G."/>
            <person name="Nazareth L."/>
            <person name="Reid J."/>
            <person name="Worley K."/>
            <person name="Petrosino J."/>
            <person name="Highlander S."/>
            <person name="Gibbs R."/>
        </authorList>
    </citation>
    <scope>NUCLEOTIDE SEQUENCE [LARGE SCALE GENOMIC DNA]</scope>
    <source>
        <strain evidence="10 11">ATCC BAA-1640</strain>
    </source>
</reference>
<dbReference type="CDD" id="cd00071">
    <property type="entry name" value="GMPK"/>
    <property type="match status" value="1"/>
</dbReference>
<evidence type="ECO:0000256" key="6">
    <source>
        <dbReference type="ARBA" id="ARBA00022777"/>
    </source>
</evidence>
<dbReference type="InterPro" id="IPR027417">
    <property type="entry name" value="P-loop_NTPase"/>
</dbReference>
<dbReference type="SMART" id="SM00072">
    <property type="entry name" value="GuKc"/>
    <property type="match status" value="1"/>
</dbReference>
<dbReference type="Proteomes" id="UP000003280">
    <property type="component" value="Unassembled WGS sequence"/>
</dbReference>
<keyword evidence="5 10" id="KW-0808">Transferase</keyword>
<dbReference type="GO" id="GO:0005829">
    <property type="term" value="C:cytosol"/>
    <property type="evidence" value="ECO:0007669"/>
    <property type="project" value="TreeGrafter"/>
</dbReference>
<dbReference type="PROSITE" id="PS50052">
    <property type="entry name" value="GUANYLATE_KINASE_2"/>
    <property type="match status" value="1"/>
</dbReference>
<dbReference type="OrthoDB" id="1033810at2"/>
<sequence>MLILIVGNSGSGKTTQKKILTSEYGFKKITTYTTREKRVGELEGVDYYFLSREEFEKKIEDNFFFEYTEYCKNLYGTSLKSIEDAASSKDKYVLIVESNGAFAIKEKIEAKAIYLKIPREEIENRLKERNDDEISIKTRLEEVENSEKICDYVIDGTLPIYEVTKKILEITGE</sequence>
<dbReference type="FunFam" id="3.30.63.10:FF:000002">
    <property type="entry name" value="Guanylate kinase 1"/>
    <property type="match status" value="1"/>
</dbReference>
<comment type="catalytic activity">
    <reaction evidence="8">
        <text>GMP + ATP = GDP + ADP</text>
        <dbReference type="Rhea" id="RHEA:20780"/>
        <dbReference type="ChEBI" id="CHEBI:30616"/>
        <dbReference type="ChEBI" id="CHEBI:58115"/>
        <dbReference type="ChEBI" id="CHEBI:58189"/>
        <dbReference type="ChEBI" id="CHEBI:456216"/>
        <dbReference type="EC" id="2.7.4.8"/>
    </reaction>
</comment>
<evidence type="ECO:0000256" key="1">
    <source>
        <dbReference type="ARBA" id="ARBA00003531"/>
    </source>
</evidence>
<name>E0NKN9_9FIRM</name>
<keyword evidence="6 10" id="KW-0418">Kinase</keyword>
<evidence type="ECO:0000313" key="10">
    <source>
        <dbReference type="EMBL" id="EFM25666.1"/>
    </source>
</evidence>
<comment type="caution">
    <text evidence="10">The sequence shown here is derived from an EMBL/GenBank/DDBJ whole genome shotgun (WGS) entry which is preliminary data.</text>
</comment>
<dbReference type="EC" id="2.7.4.8" evidence="3"/>
<gene>
    <name evidence="10" type="primary">gmk</name>
    <name evidence="10" type="ORF">HMPREF9225_0728</name>
</gene>
<evidence type="ECO:0000256" key="2">
    <source>
        <dbReference type="ARBA" id="ARBA00005790"/>
    </source>
</evidence>
<dbReference type="Pfam" id="PF00625">
    <property type="entry name" value="Guanylate_kin"/>
    <property type="match status" value="1"/>
</dbReference>
<comment type="similarity">
    <text evidence="2">Belongs to the guanylate kinase family.</text>
</comment>
<evidence type="ECO:0000313" key="11">
    <source>
        <dbReference type="Proteomes" id="UP000003280"/>
    </source>
</evidence>
<dbReference type="PROSITE" id="PS00856">
    <property type="entry name" value="GUANYLATE_KINASE_1"/>
    <property type="match status" value="1"/>
</dbReference>
<keyword evidence="11" id="KW-1185">Reference proteome</keyword>
<accession>E0NKN9</accession>
<dbReference type="InterPro" id="IPR008145">
    <property type="entry name" value="GK/Ca_channel_bsu"/>
</dbReference>
<proteinExistence type="inferred from homology"/>
<organism evidence="10 11">
    <name type="scientific">Peptoniphilus duerdenii ATCC BAA-1640</name>
    <dbReference type="NCBI Taxonomy" id="862517"/>
    <lineage>
        <taxon>Bacteria</taxon>
        <taxon>Bacillati</taxon>
        <taxon>Bacillota</taxon>
        <taxon>Tissierellia</taxon>
        <taxon>Tissierellales</taxon>
        <taxon>Peptoniphilaceae</taxon>
        <taxon>Peptoniphilus</taxon>
    </lineage>
</organism>
<dbReference type="RefSeq" id="WP_008901543.1">
    <property type="nucleotide sequence ID" value="NZ_GL397071.1"/>
</dbReference>
<protein>
    <recommendedName>
        <fullName evidence="4">Guanylate kinase</fullName>
        <ecNumber evidence="3">2.7.4.8</ecNumber>
    </recommendedName>
    <alternativeName>
        <fullName evidence="7">GMP kinase</fullName>
    </alternativeName>
</protein>